<name>A0A1Y5HX76_OLEAN</name>
<organism evidence="1 2">
    <name type="scientific">Oleispira antarctica</name>
    <dbReference type="NCBI Taxonomy" id="188908"/>
    <lineage>
        <taxon>Bacteria</taxon>
        <taxon>Pseudomonadati</taxon>
        <taxon>Pseudomonadota</taxon>
        <taxon>Gammaproteobacteria</taxon>
        <taxon>Oceanospirillales</taxon>
        <taxon>Oceanospirillaceae</taxon>
        <taxon>Oleispira</taxon>
    </lineage>
</organism>
<reference evidence="2" key="1">
    <citation type="journal article" date="2017" name="Proc. Natl. Acad. Sci. U.S.A.">
        <title>Simulation of Deepwater Horizon oil plume reveals substrate specialization within a complex community of hydrocarbon degraders.</title>
        <authorList>
            <person name="Hu P."/>
            <person name="Dubinsky E.A."/>
            <person name="Probst A.J."/>
            <person name="Wang J."/>
            <person name="Sieber C.M.K."/>
            <person name="Tom L.M."/>
            <person name="Gardinali P."/>
            <person name="Banfield J.F."/>
            <person name="Atlas R.M."/>
            <person name="Andersen G.L."/>
        </authorList>
    </citation>
    <scope>NUCLEOTIDE SEQUENCE [LARGE SCALE GENOMIC DNA]</scope>
</reference>
<dbReference type="EMBL" id="MABE01000323">
    <property type="protein sequence ID" value="OUS40514.1"/>
    <property type="molecule type" value="Genomic_DNA"/>
</dbReference>
<protein>
    <recommendedName>
        <fullName evidence="3">Metal-dependent hydrolase</fullName>
    </recommendedName>
</protein>
<evidence type="ECO:0000313" key="1">
    <source>
        <dbReference type="EMBL" id="OUS40514.1"/>
    </source>
</evidence>
<dbReference type="Pfam" id="PF10118">
    <property type="entry name" value="Metal_hydrol"/>
    <property type="match status" value="1"/>
</dbReference>
<dbReference type="PIRSF" id="PIRSF007580">
    <property type="entry name" value="UCP07580"/>
    <property type="match status" value="1"/>
</dbReference>
<gene>
    <name evidence="1" type="ORF">A9R00_05640</name>
</gene>
<dbReference type="AlphaFoldDB" id="A0A1Y5HX76"/>
<proteinExistence type="predicted"/>
<dbReference type="PANTHER" id="PTHR39456">
    <property type="entry name" value="METAL-DEPENDENT HYDROLASE"/>
    <property type="match status" value="1"/>
</dbReference>
<dbReference type="Proteomes" id="UP000227088">
    <property type="component" value="Unassembled WGS sequence"/>
</dbReference>
<comment type="caution">
    <text evidence="1">The sequence shown here is derived from an EMBL/GenBank/DDBJ whole genome shotgun (WGS) entry which is preliminary data.</text>
</comment>
<evidence type="ECO:0000313" key="2">
    <source>
        <dbReference type="Proteomes" id="UP000227088"/>
    </source>
</evidence>
<dbReference type="InterPro" id="IPR016516">
    <property type="entry name" value="UCP07580"/>
</dbReference>
<dbReference type="PANTHER" id="PTHR39456:SF1">
    <property type="entry name" value="METAL-DEPENDENT HYDROLASE"/>
    <property type="match status" value="1"/>
</dbReference>
<sequence length="289" mass="32615">MTQTAETPVVKSTVLDTQVLETKLSGDSTIPVRKMGFDFSDVPKDYMNGNLADSHFFDGLNLLFPEGERFFMHAVRNGLNKIEDVDLKQQARGFFGQEAQHALEHEKFFDVIEQNGYTFRSKLEKMNNFIIKMRDVLPKSLSLSITAGAEHLTAVLGATALVDEDVAKAHPAMRDLIQWHAIEEIEHKAIAFDVYKATGGSYPVRVIGYLMALLFIHVTSTHFVKDFLMQDGYSKREARKLLKQSQKGMLEKHTGLRQSLMAYFKPSFHPNDIDESSIVVDAMDRLGIA</sequence>
<evidence type="ECO:0008006" key="3">
    <source>
        <dbReference type="Google" id="ProtNLM"/>
    </source>
</evidence>
<accession>A0A1Y5HX76</accession>